<dbReference type="PANTHER" id="PTHR34236">
    <property type="entry name" value="DIMETHYL SULFOXIDE REDUCTASE TRANSCRIPTIONAL ACTIVATOR"/>
    <property type="match status" value="1"/>
</dbReference>
<dbReference type="InterPro" id="IPR013656">
    <property type="entry name" value="PAS_4"/>
</dbReference>
<dbReference type="InterPro" id="IPR007050">
    <property type="entry name" value="HTH_bacterioopsin"/>
</dbReference>
<dbReference type="InterPro" id="IPR029016">
    <property type="entry name" value="GAF-like_dom_sf"/>
</dbReference>
<dbReference type="PROSITE" id="PS50112">
    <property type="entry name" value="PAS"/>
    <property type="match status" value="1"/>
</dbReference>
<proteinExistence type="predicted"/>
<feature type="domain" description="PAS" evidence="3">
    <location>
        <begin position="135"/>
        <end position="208"/>
    </location>
</feature>
<protein>
    <submittedName>
        <fullName evidence="5">Helix-turn-helix domain-containing protein</fullName>
    </submittedName>
</protein>
<dbReference type="Proteomes" id="UP001321047">
    <property type="component" value="Unassembled WGS sequence"/>
</dbReference>
<dbReference type="Gene3D" id="1.10.10.10">
    <property type="entry name" value="Winged helix-like DNA-binding domain superfamily/Winged helix DNA-binding domain"/>
    <property type="match status" value="1"/>
</dbReference>
<dbReference type="SUPFAM" id="SSF88659">
    <property type="entry name" value="Sigma3 and sigma4 domains of RNA polymerase sigma factors"/>
    <property type="match status" value="1"/>
</dbReference>
<dbReference type="RefSeq" id="WP_342808553.1">
    <property type="nucleotide sequence ID" value="NZ_JAOPJZ010000006.1"/>
</dbReference>
<dbReference type="SUPFAM" id="SSF55785">
    <property type="entry name" value="PYP-like sensor domain (PAS domain)"/>
    <property type="match status" value="1"/>
</dbReference>
<keyword evidence="6" id="KW-1185">Reference proteome</keyword>
<dbReference type="InterPro" id="IPR013324">
    <property type="entry name" value="RNA_pol_sigma_r3/r4-like"/>
</dbReference>
<dbReference type="InterPro" id="IPR035965">
    <property type="entry name" value="PAS-like_dom_sf"/>
</dbReference>
<evidence type="ECO:0000256" key="2">
    <source>
        <dbReference type="ARBA" id="ARBA00023163"/>
    </source>
</evidence>
<dbReference type="AlphaFoldDB" id="A0AAP2Z8L9"/>
<evidence type="ECO:0000259" key="3">
    <source>
        <dbReference type="PROSITE" id="PS50112"/>
    </source>
</evidence>
<evidence type="ECO:0000256" key="1">
    <source>
        <dbReference type="ARBA" id="ARBA00023015"/>
    </source>
</evidence>
<dbReference type="Gene3D" id="3.30.450.20">
    <property type="entry name" value="PAS domain"/>
    <property type="match status" value="1"/>
</dbReference>
<organism evidence="5 6">
    <name type="scientific">Natronosalvus hydrolyticus</name>
    <dbReference type="NCBI Taxonomy" id="2979988"/>
    <lineage>
        <taxon>Archaea</taxon>
        <taxon>Methanobacteriati</taxon>
        <taxon>Methanobacteriota</taxon>
        <taxon>Stenosarchaea group</taxon>
        <taxon>Halobacteria</taxon>
        <taxon>Halobacteriales</taxon>
        <taxon>Natrialbaceae</taxon>
        <taxon>Natronosalvus</taxon>
    </lineage>
</organism>
<reference evidence="5 6" key="1">
    <citation type="submission" date="2022-09" db="EMBL/GenBank/DDBJ databases">
        <title>Enrichment on poylsaccharides allowed isolation of novel metabolic and taxonomic groups of Haloarchaea.</title>
        <authorList>
            <person name="Sorokin D.Y."/>
            <person name="Elcheninov A.G."/>
            <person name="Khizhniak T.V."/>
            <person name="Kolganova T.V."/>
            <person name="Kublanov I.V."/>
        </authorList>
    </citation>
    <scope>NUCLEOTIDE SEQUENCE [LARGE SCALE GENOMIC DNA]</scope>
    <source>
        <strain evidence="5 6">AArc-curdl1</strain>
    </source>
</reference>
<dbReference type="InterPro" id="IPR036388">
    <property type="entry name" value="WH-like_DNA-bd_sf"/>
</dbReference>
<dbReference type="Pfam" id="PF15915">
    <property type="entry name" value="BAT"/>
    <property type="match status" value="1"/>
</dbReference>
<dbReference type="PROSITE" id="PS50113">
    <property type="entry name" value="PAC"/>
    <property type="match status" value="1"/>
</dbReference>
<keyword evidence="1" id="KW-0805">Transcription regulation</keyword>
<dbReference type="SUPFAM" id="SSF55781">
    <property type="entry name" value="GAF domain-like"/>
    <property type="match status" value="1"/>
</dbReference>
<dbReference type="PANTHER" id="PTHR34236:SF1">
    <property type="entry name" value="DIMETHYL SULFOXIDE REDUCTASE TRANSCRIPTIONAL ACTIVATOR"/>
    <property type="match status" value="1"/>
</dbReference>
<name>A0AAP2Z8L9_9EURY</name>
<dbReference type="InterPro" id="IPR000700">
    <property type="entry name" value="PAS-assoc_C"/>
</dbReference>
<dbReference type="Pfam" id="PF04967">
    <property type="entry name" value="HTH_10"/>
    <property type="match status" value="1"/>
</dbReference>
<feature type="domain" description="PAC" evidence="4">
    <location>
        <begin position="211"/>
        <end position="262"/>
    </location>
</feature>
<dbReference type="Pfam" id="PF08448">
    <property type="entry name" value="PAS_4"/>
    <property type="match status" value="1"/>
</dbReference>
<dbReference type="Gene3D" id="3.30.450.40">
    <property type="match status" value="1"/>
</dbReference>
<dbReference type="InterPro" id="IPR031803">
    <property type="entry name" value="BAT_GAF/HTH-assoc"/>
</dbReference>
<evidence type="ECO:0000259" key="4">
    <source>
        <dbReference type="PROSITE" id="PS50113"/>
    </source>
</evidence>
<accession>A0AAP2Z8L9</accession>
<comment type="caution">
    <text evidence="5">The sequence shown here is derived from an EMBL/GenBank/DDBJ whole genome shotgun (WGS) entry which is preliminary data.</text>
</comment>
<dbReference type="Pfam" id="PF13185">
    <property type="entry name" value="GAF_2"/>
    <property type="match status" value="1"/>
</dbReference>
<gene>
    <name evidence="5" type="ORF">OB919_09465</name>
</gene>
<keyword evidence="2" id="KW-0804">Transcription</keyword>
<dbReference type="CDD" id="cd00130">
    <property type="entry name" value="PAS"/>
    <property type="match status" value="1"/>
</dbReference>
<dbReference type="NCBIfam" id="TIGR00229">
    <property type="entry name" value="sensory_box"/>
    <property type="match status" value="1"/>
</dbReference>
<evidence type="ECO:0000313" key="5">
    <source>
        <dbReference type="EMBL" id="MCU4752210.1"/>
    </source>
</evidence>
<dbReference type="InterPro" id="IPR000014">
    <property type="entry name" value="PAS"/>
</dbReference>
<dbReference type="EMBL" id="JAOPJZ010000006">
    <property type="protein sequence ID" value="MCU4752210.1"/>
    <property type="molecule type" value="Genomic_DNA"/>
</dbReference>
<evidence type="ECO:0000313" key="6">
    <source>
        <dbReference type="Proteomes" id="UP001321047"/>
    </source>
</evidence>
<sequence length="663" mass="74109">MSTGSTRSTLVVATDESDLPSLESLESRWEHTVRHITTVESLDDTLQETQPDVVLILSSDPDWVRSALQEIETNDWKGTTVVAPSREGSEPLATVALRQGASEYVPSSEIEYLNEHLAEMLTEDTESEDISANVSSVDLTELLTTTLPDEVFVLDTDGRYLDTEIRPNAADLYTVSSEEFVGRTLWEAFPQSTADRLYSAIEVAHDTGTIQSIEYDAETTDGRRQFDGRVVPIENSPYGRPVVIWLARDITERHEREQALRQRRDHLESLNQINSVVRRIIRTLVEAPTQSAVETAVCEQLVQSPLYCGAWISRPTGAGEITYQLGRGEVDSYLDEIRSLEHAGDRPITKAFEQNEIYSSNELQTGSDIPDRLQSIARQENIRSAIAVPLAHDDTVYGVLTVLARRGDAFGSRETETFKLLGETIGFAINGIKNRRLLFADAVTVLEFRIKGGDSFSFDLSKEHNCTVTLQWTGTTANGERYQYVTVDGLSGECVYEAAQNHHSVETCRLIKDGDTKATIGIQLSESAVGTLTGYGATIRDIVVEDGVGHVTVEVSRDTNVREIVEAVTRVYERTELISKHDEDRSVSTAQDRRNHVRDRLTDRQHTALRLAYYGGYFNWPRGSTGEEIAESMGIAPPTMHQHLRKGLQEVLRDFFDDEERSD</sequence>
<dbReference type="InterPro" id="IPR003018">
    <property type="entry name" value="GAF"/>
</dbReference>